<feature type="transmembrane region" description="Helical" evidence="2">
    <location>
        <begin position="156"/>
        <end position="179"/>
    </location>
</feature>
<dbReference type="RefSeq" id="WP_284304900.1">
    <property type="nucleotide sequence ID" value="NZ_BSUO01000001.1"/>
</dbReference>
<protein>
    <recommendedName>
        <fullName evidence="5">Cu+-exporting ATPase</fullName>
    </recommendedName>
</protein>
<feature type="transmembrane region" description="Helical" evidence="2">
    <location>
        <begin position="523"/>
        <end position="541"/>
    </location>
</feature>
<organism evidence="3 4">
    <name type="scientific">Mobilicoccus caccae</name>
    <dbReference type="NCBI Taxonomy" id="1859295"/>
    <lineage>
        <taxon>Bacteria</taxon>
        <taxon>Bacillati</taxon>
        <taxon>Actinomycetota</taxon>
        <taxon>Actinomycetes</taxon>
        <taxon>Micrococcales</taxon>
        <taxon>Dermatophilaceae</taxon>
        <taxon>Mobilicoccus</taxon>
    </lineage>
</organism>
<sequence length="576" mass="60316">MSTAAWAPVDDTIPPLRWWAAVICSGLTPLLLTPLGDLLDPIWLIVVLVVLTLVAVGCGLPPAFARAWRELTTQRRVGGATLLAAACVLALLSSVTFFFAGIIDGFVAIALAAAAHLVAARVLTTVLRVVPGAVSPGTLPAGDPAKPRGLLTRVDVGLRWLPTAVGVLAILVVLGWTLLRMGDLPWFGFVEGSFAALSILLVASPAAFWLARVLPTRAARDRGRELGIRYGDVDLLRLARVRHLALDPIGVVTDPRPRLVGVHTLGRLQATAALQAAASVADDGGTHPAHAALVGAARDRALALRPAEPIDGNGPTRRGRIKDTVVTLGTADAFDRVPTELLDRGSTLFVGWGGIARAGFELVPTVRSEALADWPELSALQIDPVFGCADEVALRHVGSALELRDQDMHVVSDDAHAAGDDARTGPATTTPPTTGRQTGMRTTWRSLIEDLRALAPVAVVGEHGTEDDPDVFVLTDAPARTEDGPHPHTPSSSTTVRLTHADLSGAVRALALARKASRVTTQGLVLVAVVHLITLPLAALAILEPTVAAVVGAGLPLLVAANGLRPRSFDREHADA</sequence>
<evidence type="ECO:0000256" key="1">
    <source>
        <dbReference type="SAM" id="MobiDB-lite"/>
    </source>
</evidence>
<feature type="transmembrane region" description="Helical" evidence="2">
    <location>
        <begin position="16"/>
        <end position="36"/>
    </location>
</feature>
<evidence type="ECO:0008006" key="5">
    <source>
        <dbReference type="Google" id="ProtNLM"/>
    </source>
</evidence>
<keyword evidence="2" id="KW-0812">Transmembrane</keyword>
<feature type="transmembrane region" description="Helical" evidence="2">
    <location>
        <begin position="547"/>
        <end position="564"/>
    </location>
</feature>
<accession>A0ABQ6ITS4</accession>
<proteinExistence type="predicted"/>
<feature type="transmembrane region" description="Helical" evidence="2">
    <location>
        <begin position="194"/>
        <end position="214"/>
    </location>
</feature>
<evidence type="ECO:0000313" key="3">
    <source>
        <dbReference type="EMBL" id="GMA41348.1"/>
    </source>
</evidence>
<gene>
    <name evidence="3" type="ORF">GCM10025883_33930</name>
</gene>
<feature type="transmembrane region" description="Helical" evidence="2">
    <location>
        <begin position="105"/>
        <end position="123"/>
    </location>
</feature>
<keyword evidence="2" id="KW-1133">Transmembrane helix</keyword>
<keyword evidence="4" id="KW-1185">Reference proteome</keyword>
<feature type="transmembrane region" description="Helical" evidence="2">
    <location>
        <begin position="77"/>
        <end position="99"/>
    </location>
</feature>
<feature type="compositionally biased region" description="Low complexity" evidence="1">
    <location>
        <begin position="424"/>
        <end position="438"/>
    </location>
</feature>
<evidence type="ECO:0000313" key="4">
    <source>
        <dbReference type="Proteomes" id="UP001157126"/>
    </source>
</evidence>
<comment type="caution">
    <text evidence="3">The sequence shown here is derived from an EMBL/GenBank/DDBJ whole genome shotgun (WGS) entry which is preliminary data.</text>
</comment>
<evidence type="ECO:0000256" key="2">
    <source>
        <dbReference type="SAM" id="Phobius"/>
    </source>
</evidence>
<keyword evidence="2" id="KW-0472">Membrane</keyword>
<feature type="region of interest" description="Disordered" evidence="1">
    <location>
        <begin position="416"/>
        <end position="438"/>
    </location>
</feature>
<name>A0ABQ6ITS4_9MICO</name>
<dbReference type="EMBL" id="BSUO01000001">
    <property type="protein sequence ID" value="GMA41348.1"/>
    <property type="molecule type" value="Genomic_DNA"/>
</dbReference>
<reference evidence="4" key="1">
    <citation type="journal article" date="2019" name="Int. J. Syst. Evol. Microbiol.">
        <title>The Global Catalogue of Microorganisms (GCM) 10K type strain sequencing project: providing services to taxonomists for standard genome sequencing and annotation.</title>
        <authorList>
            <consortium name="The Broad Institute Genomics Platform"/>
            <consortium name="The Broad Institute Genome Sequencing Center for Infectious Disease"/>
            <person name="Wu L."/>
            <person name="Ma J."/>
        </authorList>
    </citation>
    <scope>NUCLEOTIDE SEQUENCE [LARGE SCALE GENOMIC DNA]</scope>
    <source>
        <strain evidence="4">NBRC 113072</strain>
    </source>
</reference>
<feature type="transmembrane region" description="Helical" evidence="2">
    <location>
        <begin position="42"/>
        <end position="65"/>
    </location>
</feature>
<dbReference type="Proteomes" id="UP001157126">
    <property type="component" value="Unassembled WGS sequence"/>
</dbReference>